<evidence type="ECO:0000313" key="8">
    <source>
        <dbReference type="Proteomes" id="UP001211907"/>
    </source>
</evidence>
<evidence type="ECO:0000256" key="4">
    <source>
        <dbReference type="PROSITE-ProRule" id="PRU00125"/>
    </source>
</evidence>
<feature type="domain" description="LIM zinc-binding" evidence="6">
    <location>
        <begin position="41"/>
        <end position="118"/>
    </location>
</feature>
<dbReference type="InterPro" id="IPR017351">
    <property type="entry name" value="PINCH-1-4-like"/>
</dbReference>
<dbReference type="SMART" id="SM00132">
    <property type="entry name" value="LIM"/>
    <property type="match status" value="2"/>
</dbReference>
<dbReference type="PANTHER" id="PTHR24210:SF14">
    <property type="entry name" value="LIM ZINC-BINDING DOMAIN-CONTAINING PROTEIN"/>
    <property type="match status" value="1"/>
</dbReference>
<keyword evidence="8" id="KW-1185">Reference proteome</keyword>
<dbReference type="InterPro" id="IPR001781">
    <property type="entry name" value="Znf_LIM"/>
</dbReference>
<comment type="caution">
    <text evidence="7">The sequence shown here is derived from an EMBL/GenBank/DDBJ whole genome shotgun (WGS) entry which is preliminary data.</text>
</comment>
<accession>A0AAD5T9U1</accession>
<feature type="compositionally biased region" description="Pro residues" evidence="5">
    <location>
        <begin position="1"/>
        <end position="13"/>
    </location>
</feature>
<feature type="compositionally biased region" description="Polar residues" evidence="5">
    <location>
        <begin position="22"/>
        <end position="33"/>
    </location>
</feature>
<sequence length="203" mass="22790">MPPSESPFPPPPQQQQQRQVVLDNSNKNGSAGESEQEAGVRTCTHCGRPITGQSVRALNFFFHVDCFKCAECSIPVADKFFPFFPQTEGEDPSQQSQSQLSRPPVFYCETDFFAKHGLLCAKCGGALRGPHINAIGKKFHLDHFSCNVEECGIVFRQHDAFYERDGKCGGCQTAVIKKFVEMRKDGILYQWHPQCYMVYKVSA</sequence>
<dbReference type="Pfam" id="PF00412">
    <property type="entry name" value="LIM"/>
    <property type="match status" value="2"/>
</dbReference>
<evidence type="ECO:0000313" key="7">
    <source>
        <dbReference type="EMBL" id="KAJ3135416.1"/>
    </source>
</evidence>
<organism evidence="7 8">
    <name type="scientific">Physocladia obscura</name>
    <dbReference type="NCBI Taxonomy" id="109957"/>
    <lineage>
        <taxon>Eukaryota</taxon>
        <taxon>Fungi</taxon>
        <taxon>Fungi incertae sedis</taxon>
        <taxon>Chytridiomycota</taxon>
        <taxon>Chytridiomycota incertae sedis</taxon>
        <taxon>Chytridiomycetes</taxon>
        <taxon>Chytridiales</taxon>
        <taxon>Chytriomycetaceae</taxon>
        <taxon>Physocladia</taxon>
    </lineage>
</organism>
<evidence type="ECO:0000256" key="2">
    <source>
        <dbReference type="ARBA" id="ARBA00022833"/>
    </source>
</evidence>
<dbReference type="SUPFAM" id="SSF57716">
    <property type="entry name" value="Glucocorticoid receptor-like (DNA-binding domain)"/>
    <property type="match status" value="2"/>
</dbReference>
<dbReference type="Gene3D" id="2.10.110.10">
    <property type="entry name" value="Cysteine Rich Protein"/>
    <property type="match status" value="2"/>
</dbReference>
<dbReference type="AlphaFoldDB" id="A0AAD5T9U1"/>
<evidence type="ECO:0000256" key="1">
    <source>
        <dbReference type="ARBA" id="ARBA00022723"/>
    </source>
</evidence>
<evidence type="ECO:0000256" key="5">
    <source>
        <dbReference type="SAM" id="MobiDB-lite"/>
    </source>
</evidence>
<feature type="region of interest" description="Disordered" evidence="5">
    <location>
        <begin position="1"/>
        <end position="38"/>
    </location>
</feature>
<dbReference type="EMBL" id="JADGJH010000163">
    <property type="protein sequence ID" value="KAJ3135416.1"/>
    <property type="molecule type" value="Genomic_DNA"/>
</dbReference>
<keyword evidence="2 4" id="KW-0862">Zinc</keyword>
<proteinExistence type="predicted"/>
<protein>
    <recommendedName>
        <fullName evidence="6">LIM zinc-binding domain-containing protein</fullName>
    </recommendedName>
</protein>
<dbReference type="PROSITE" id="PS50023">
    <property type="entry name" value="LIM_DOMAIN_2"/>
    <property type="match status" value="1"/>
</dbReference>
<evidence type="ECO:0000256" key="3">
    <source>
        <dbReference type="ARBA" id="ARBA00023038"/>
    </source>
</evidence>
<keyword evidence="1 4" id="KW-0479">Metal-binding</keyword>
<name>A0AAD5T9U1_9FUNG</name>
<reference evidence="7" key="1">
    <citation type="submission" date="2020-05" db="EMBL/GenBank/DDBJ databases">
        <title>Phylogenomic resolution of chytrid fungi.</title>
        <authorList>
            <person name="Stajich J.E."/>
            <person name="Amses K."/>
            <person name="Simmons R."/>
            <person name="Seto K."/>
            <person name="Myers J."/>
            <person name="Bonds A."/>
            <person name="Quandt C.A."/>
            <person name="Barry K."/>
            <person name="Liu P."/>
            <person name="Grigoriev I."/>
            <person name="Longcore J.E."/>
            <person name="James T.Y."/>
        </authorList>
    </citation>
    <scope>NUCLEOTIDE SEQUENCE</scope>
    <source>
        <strain evidence="7">JEL0513</strain>
    </source>
</reference>
<dbReference type="GO" id="GO:0046872">
    <property type="term" value="F:metal ion binding"/>
    <property type="evidence" value="ECO:0007669"/>
    <property type="project" value="UniProtKB-KW"/>
</dbReference>
<evidence type="ECO:0000259" key="6">
    <source>
        <dbReference type="PROSITE" id="PS50023"/>
    </source>
</evidence>
<gene>
    <name evidence="7" type="ORF">HK100_002687</name>
</gene>
<keyword evidence="3 4" id="KW-0440">LIM domain</keyword>
<dbReference type="PANTHER" id="PTHR24210">
    <property type="entry name" value="LIM DOMAIN-CONTAINING PROTEIN"/>
    <property type="match status" value="1"/>
</dbReference>
<dbReference type="Proteomes" id="UP001211907">
    <property type="component" value="Unassembled WGS sequence"/>
</dbReference>